<keyword evidence="4" id="KW-1185">Reference proteome</keyword>
<sequence length="327" mass="36895">MAGRKRLVRKNESGGAAEPPLVQPRVESVPDPQWTLGSRVRDVLLDGVPPPDKKMLSECLKHVGYCGPDIKVDARMDIVIQRPELFIPDAYLREMILSLPECRTYALVYKVIPLLEEKGITSVRQWDDADKNADAKCAVRDELADERLWNKTRGLLDAAFSVAKDADEKEKIERKRVRNAVNAAAEVIPGAFESVVNARWSCVESGHDNAPLGMRVVDGPLVHTNAWSFEELEELRNAVEEREAENPNALVNEGEVAEEEEEEEKGDTSSKDEAAGETRALELLVLTSERGWPYTEFIPSSERDVFVRREVMRVWHVVRSELARWPD</sequence>
<organism evidence="3 4">
    <name type="scientific">Trypanosoma vivax (strain Y486)</name>
    <dbReference type="NCBI Taxonomy" id="1055687"/>
    <lineage>
        <taxon>Eukaryota</taxon>
        <taxon>Discoba</taxon>
        <taxon>Euglenozoa</taxon>
        <taxon>Kinetoplastea</taxon>
        <taxon>Metakinetoplastina</taxon>
        <taxon>Trypanosomatida</taxon>
        <taxon>Trypanosomatidae</taxon>
        <taxon>Trypanosoma</taxon>
        <taxon>Duttonella</taxon>
    </lineage>
</organism>
<dbReference type="Pfam" id="PF20445">
    <property type="entry name" value="RHS_N"/>
    <property type="match status" value="2"/>
</dbReference>
<evidence type="ECO:0000256" key="1">
    <source>
        <dbReference type="SAM" id="MobiDB-lite"/>
    </source>
</evidence>
<protein>
    <recommendedName>
        <fullName evidence="2">Retrotransposon hot spot protein N-terminal domain-containing protein</fullName>
    </recommendedName>
</protein>
<name>F9WV65_TRYVY</name>
<dbReference type="VEuPathDB" id="TriTrypDB:TvY486_0043710"/>
<evidence type="ECO:0000313" key="3">
    <source>
        <dbReference type="EMBL" id="CCD21470.1"/>
    </source>
</evidence>
<reference evidence="3 4" key="1">
    <citation type="journal article" date="2012" name="Proc. Natl. Acad. Sci. U.S.A.">
        <title>Antigenic diversity is generated by distinct evolutionary mechanisms in African trypanosome species.</title>
        <authorList>
            <person name="Jackson A.P."/>
            <person name="Berry A."/>
            <person name="Aslett M."/>
            <person name="Allison H.C."/>
            <person name="Burton P."/>
            <person name="Vavrova-Anderson J."/>
            <person name="Brown R."/>
            <person name="Browne H."/>
            <person name="Corton N."/>
            <person name="Hauser H."/>
            <person name="Gamble J."/>
            <person name="Gilderthorp R."/>
            <person name="Marcello L."/>
            <person name="McQuillan J."/>
            <person name="Otto T.D."/>
            <person name="Quail M.A."/>
            <person name="Sanders M.J."/>
            <person name="van Tonder A."/>
            <person name="Ginger M.L."/>
            <person name="Field M.C."/>
            <person name="Barry J.D."/>
            <person name="Hertz-Fowler C."/>
            <person name="Berriman M."/>
        </authorList>
    </citation>
    <scope>NUCLEOTIDE SEQUENCE</scope>
    <source>
        <strain evidence="3 4">Y486</strain>
    </source>
</reference>
<feature type="compositionally biased region" description="Basic and acidic residues" evidence="1">
    <location>
        <begin position="266"/>
        <end position="276"/>
    </location>
</feature>
<dbReference type="Proteomes" id="UP000009027">
    <property type="component" value="Unassembled WGS sequence"/>
</dbReference>
<gene>
    <name evidence="3" type="ORF">TvY486_0043710</name>
</gene>
<evidence type="ECO:0000313" key="4">
    <source>
        <dbReference type="Proteomes" id="UP000009027"/>
    </source>
</evidence>
<accession>F9WV65</accession>
<feature type="non-terminal residue" evidence="3">
    <location>
        <position position="327"/>
    </location>
</feature>
<feature type="region of interest" description="Disordered" evidence="1">
    <location>
        <begin position="240"/>
        <end position="276"/>
    </location>
</feature>
<dbReference type="InterPro" id="IPR006518">
    <property type="entry name" value="Trypano_RHS"/>
</dbReference>
<dbReference type="EMBL" id="CAEX01007735">
    <property type="protein sequence ID" value="CCD21470.1"/>
    <property type="molecule type" value="Genomic_DNA"/>
</dbReference>
<dbReference type="NCBIfam" id="TIGR01631">
    <property type="entry name" value="Trypano_RHS"/>
    <property type="match status" value="1"/>
</dbReference>
<feature type="region of interest" description="Disordered" evidence="1">
    <location>
        <begin position="1"/>
        <end position="28"/>
    </location>
</feature>
<dbReference type="InterPro" id="IPR046835">
    <property type="entry name" value="RHS_N"/>
</dbReference>
<dbReference type="AlphaFoldDB" id="F9WV65"/>
<evidence type="ECO:0000259" key="2">
    <source>
        <dbReference type="Pfam" id="PF20445"/>
    </source>
</evidence>
<proteinExistence type="predicted"/>
<feature type="compositionally biased region" description="Acidic residues" evidence="1">
    <location>
        <begin position="255"/>
        <end position="265"/>
    </location>
</feature>
<feature type="domain" description="Retrotransposon hot spot protein N-terminal" evidence="2">
    <location>
        <begin position="192"/>
        <end position="233"/>
    </location>
</feature>
<feature type="domain" description="Retrotransposon hot spot protein N-terminal" evidence="2">
    <location>
        <begin position="251"/>
        <end position="325"/>
    </location>
</feature>